<dbReference type="InterPro" id="IPR036515">
    <property type="entry name" value="Transposase_17_sf"/>
</dbReference>
<comment type="caution">
    <text evidence="1">The sequence shown here is derived from an EMBL/GenBank/DDBJ whole genome shotgun (WGS) entry which is preliminary data.</text>
</comment>
<dbReference type="GO" id="GO:0003677">
    <property type="term" value="F:DNA binding"/>
    <property type="evidence" value="ECO:0007669"/>
    <property type="project" value="InterPro"/>
</dbReference>
<sequence>MDRNRKIEATFNYIHYNPVAAGYVRNEHEWIHSSASAYIDGGQCPVEITKWFK</sequence>
<dbReference type="AlphaFoldDB" id="A0A090QME9"/>
<keyword evidence="2" id="KW-1185">Reference proteome</keyword>
<organism evidence="1 2">
    <name type="scientific">Nonlabens tegetincola</name>
    <dbReference type="NCBI Taxonomy" id="323273"/>
    <lineage>
        <taxon>Bacteria</taxon>
        <taxon>Pseudomonadati</taxon>
        <taxon>Bacteroidota</taxon>
        <taxon>Flavobacteriia</taxon>
        <taxon>Flavobacteriales</taxon>
        <taxon>Flavobacteriaceae</taxon>
        <taxon>Nonlabens</taxon>
    </lineage>
</organism>
<evidence type="ECO:0000313" key="2">
    <source>
        <dbReference type="Proteomes" id="UP000029221"/>
    </source>
</evidence>
<dbReference type="EMBL" id="BBML01000003">
    <property type="protein sequence ID" value="GAK96716.1"/>
    <property type="molecule type" value="Genomic_DNA"/>
</dbReference>
<dbReference type="GO" id="GO:0006313">
    <property type="term" value="P:DNA transposition"/>
    <property type="evidence" value="ECO:0007669"/>
    <property type="project" value="InterPro"/>
</dbReference>
<reference evidence="1" key="1">
    <citation type="journal article" date="2014" name="Genome Announc.">
        <title>Draft Genome Sequences of Marine Flavobacterium Nonlabens Strains NR17, NR24, NR27, NR32, NR33, and Ara13.</title>
        <authorList>
            <person name="Nakanishi M."/>
            <person name="Meirelles P."/>
            <person name="Suzuki R."/>
            <person name="Takatani N."/>
            <person name="Mino S."/>
            <person name="Suda W."/>
            <person name="Oshima K."/>
            <person name="Hattori M."/>
            <person name="Ohkuma M."/>
            <person name="Hosokawa M."/>
            <person name="Miyashita K."/>
            <person name="Thompson F.L."/>
            <person name="Niwa A."/>
            <person name="Sawabe T."/>
            <person name="Sawabe T."/>
        </authorList>
    </citation>
    <scope>NUCLEOTIDE SEQUENCE [LARGE SCALE GENOMIC DNA]</scope>
    <source>
        <strain evidence="1">JCM 19294</strain>
    </source>
</reference>
<gene>
    <name evidence="1" type="ORF">JCM19294_1025</name>
</gene>
<dbReference type="GO" id="GO:0004803">
    <property type="term" value="F:transposase activity"/>
    <property type="evidence" value="ECO:0007669"/>
    <property type="project" value="InterPro"/>
</dbReference>
<evidence type="ECO:0000313" key="1">
    <source>
        <dbReference type="EMBL" id="GAK96716.1"/>
    </source>
</evidence>
<protein>
    <recommendedName>
        <fullName evidence="3">Transposase</fullName>
    </recommendedName>
</protein>
<dbReference type="Gene3D" id="3.30.70.1290">
    <property type="entry name" value="Transposase IS200-like"/>
    <property type="match status" value="1"/>
</dbReference>
<evidence type="ECO:0008006" key="3">
    <source>
        <dbReference type="Google" id="ProtNLM"/>
    </source>
</evidence>
<accession>A0A090QME9</accession>
<proteinExistence type="predicted"/>
<dbReference type="Proteomes" id="UP000029221">
    <property type="component" value="Unassembled WGS sequence"/>
</dbReference>
<name>A0A090QME9_9FLAO</name>